<dbReference type="PROSITE" id="PS50405">
    <property type="entry name" value="GST_CTER"/>
    <property type="match status" value="1"/>
</dbReference>
<evidence type="ECO:0000313" key="7">
    <source>
        <dbReference type="Proteomes" id="UP000524535"/>
    </source>
</evidence>
<dbReference type="Proteomes" id="UP000576087">
    <property type="component" value="Unassembled WGS sequence"/>
</dbReference>
<dbReference type="Gene3D" id="1.20.1050.10">
    <property type="match status" value="1"/>
</dbReference>
<dbReference type="EMBL" id="JACIGY010000002">
    <property type="protein sequence ID" value="MBB4411564.1"/>
    <property type="molecule type" value="Genomic_DNA"/>
</dbReference>
<feature type="domain" description="GST N-terminal" evidence="1">
    <location>
        <begin position="1"/>
        <end position="91"/>
    </location>
</feature>
<dbReference type="InterPro" id="IPR004045">
    <property type="entry name" value="Glutathione_S-Trfase_N"/>
</dbReference>
<feature type="domain" description="GST C-terminal" evidence="2">
    <location>
        <begin position="95"/>
        <end position="217"/>
    </location>
</feature>
<dbReference type="SUPFAM" id="SSF47616">
    <property type="entry name" value="GST C-terminal domain-like"/>
    <property type="match status" value="1"/>
</dbReference>
<dbReference type="PROSITE" id="PS50404">
    <property type="entry name" value="GST_NTER"/>
    <property type="match status" value="1"/>
</dbReference>
<dbReference type="Proteomes" id="UP000520770">
    <property type="component" value="Unassembled WGS sequence"/>
</dbReference>
<dbReference type="CDD" id="cd03046">
    <property type="entry name" value="GST_N_GTT1_like"/>
    <property type="match status" value="1"/>
</dbReference>
<accession>A0A7W6XAZ4</accession>
<dbReference type="Gene3D" id="3.40.30.10">
    <property type="entry name" value="Glutaredoxin"/>
    <property type="match status" value="1"/>
</dbReference>
<dbReference type="EC" id="2.5.1.18" evidence="4"/>
<dbReference type="Pfam" id="PF00043">
    <property type="entry name" value="GST_C"/>
    <property type="match status" value="1"/>
</dbReference>
<evidence type="ECO:0000313" key="5">
    <source>
        <dbReference type="EMBL" id="MBB4446255.1"/>
    </source>
</evidence>
<dbReference type="SFLD" id="SFLDG00358">
    <property type="entry name" value="Main_(cytGST)"/>
    <property type="match status" value="1"/>
</dbReference>
<dbReference type="InterPro" id="IPR040079">
    <property type="entry name" value="Glutathione_S-Trfase"/>
</dbReference>
<evidence type="ECO:0000313" key="4">
    <source>
        <dbReference type="EMBL" id="MBB4411564.1"/>
    </source>
</evidence>
<evidence type="ECO:0000313" key="8">
    <source>
        <dbReference type="Proteomes" id="UP000576087"/>
    </source>
</evidence>
<evidence type="ECO:0000259" key="2">
    <source>
        <dbReference type="PROSITE" id="PS50405"/>
    </source>
</evidence>
<name>A0A7W6XAZ4_9HYPH</name>
<dbReference type="InterPro" id="IPR010987">
    <property type="entry name" value="Glutathione-S-Trfase_C-like"/>
</dbReference>
<protein>
    <submittedName>
        <fullName evidence="4">Glutathione S-transferase</fullName>
        <ecNumber evidence="4">2.5.1.18</ecNumber>
    </submittedName>
</protein>
<evidence type="ECO:0000259" key="1">
    <source>
        <dbReference type="PROSITE" id="PS50404"/>
    </source>
</evidence>
<dbReference type="GO" id="GO:0004364">
    <property type="term" value="F:glutathione transferase activity"/>
    <property type="evidence" value="ECO:0007669"/>
    <property type="project" value="UniProtKB-EC"/>
</dbReference>
<organism evidence="4 7">
    <name type="scientific">Aliirhizobium cellulosilyticum</name>
    <dbReference type="NCBI Taxonomy" id="393664"/>
    <lineage>
        <taxon>Bacteria</taxon>
        <taxon>Pseudomonadati</taxon>
        <taxon>Pseudomonadota</taxon>
        <taxon>Alphaproteobacteria</taxon>
        <taxon>Hyphomicrobiales</taxon>
        <taxon>Rhizobiaceae</taxon>
        <taxon>Aliirhizobium</taxon>
    </lineage>
</organism>
<dbReference type="SUPFAM" id="SSF52833">
    <property type="entry name" value="Thioredoxin-like"/>
    <property type="match status" value="1"/>
</dbReference>
<dbReference type="InterPro" id="IPR004046">
    <property type="entry name" value="GST_C"/>
</dbReference>
<dbReference type="Pfam" id="PF13409">
    <property type="entry name" value="GST_N_2"/>
    <property type="match status" value="1"/>
</dbReference>
<dbReference type="SFLD" id="SFLDS00019">
    <property type="entry name" value="Glutathione_Transferase_(cytos"/>
    <property type="match status" value="1"/>
</dbReference>
<dbReference type="InterPro" id="IPR036282">
    <property type="entry name" value="Glutathione-S-Trfase_C_sf"/>
</dbReference>
<dbReference type="RefSeq" id="WP_183822839.1">
    <property type="nucleotide sequence ID" value="NZ_JACIGW010000002.1"/>
</dbReference>
<dbReference type="CDD" id="cd03207">
    <property type="entry name" value="GST_C_8"/>
    <property type="match status" value="1"/>
</dbReference>
<dbReference type="PANTHER" id="PTHR44051:SF8">
    <property type="entry name" value="GLUTATHIONE S-TRANSFERASE GSTA"/>
    <property type="match status" value="1"/>
</dbReference>
<dbReference type="Proteomes" id="UP000524535">
    <property type="component" value="Unassembled WGS sequence"/>
</dbReference>
<dbReference type="InterPro" id="IPR036249">
    <property type="entry name" value="Thioredoxin-like_sf"/>
</dbReference>
<reference evidence="6 7" key="1">
    <citation type="submission" date="2020-08" db="EMBL/GenBank/DDBJ databases">
        <title>Genomic Encyclopedia of Type Strains, Phase IV (KMG-V): Genome sequencing to study the core and pangenomes of soil and plant-associated prokaryotes.</title>
        <authorList>
            <person name="Whitman W."/>
        </authorList>
    </citation>
    <scope>NUCLEOTIDE SEQUENCE [LARGE SCALE GENOMIC DNA]</scope>
    <source>
        <strain evidence="4 7">SEMIA 444</strain>
        <strain evidence="3 6">SEMIA 448</strain>
        <strain evidence="5 8">SEMIA 452</strain>
    </source>
</reference>
<proteinExistence type="predicted"/>
<gene>
    <name evidence="4" type="ORF">GGE31_002069</name>
    <name evidence="3" type="ORF">GGE33_002070</name>
    <name evidence="5" type="ORF">GGE35_002071</name>
</gene>
<sequence>MLKIYGVYRSRATRPLWLIEEIGLPFELVPIIQAYRLADTSAPGCPVHTRSDEFLAVNPMGSIPSMDDDGFVLHESLAISLYLARKYGGELGPKNVEEEALMVQWSLFAATSIETDALKIQSTKGDTPEGIAAIDDAADCLVRPLDALEKHLETTHYLVGDRFTAADINVIEILRYARGYHSLFDNRPSLKAWYEACTHRPGYQAMWAKRNAEPANP</sequence>
<comment type="caution">
    <text evidence="4">The sequence shown here is derived from an EMBL/GenBank/DDBJ whole genome shotgun (WGS) entry which is preliminary data.</text>
</comment>
<dbReference type="PANTHER" id="PTHR44051">
    <property type="entry name" value="GLUTATHIONE S-TRANSFERASE-RELATED"/>
    <property type="match status" value="1"/>
</dbReference>
<keyword evidence="4" id="KW-0808">Transferase</keyword>
<dbReference type="EMBL" id="JACIGW010000002">
    <property type="protein sequence ID" value="MBB4348328.1"/>
    <property type="molecule type" value="Genomic_DNA"/>
</dbReference>
<dbReference type="EMBL" id="JACIHM010000002">
    <property type="protein sequence ID" value="MBB4446255.1"/>
    <property type="molecule type" value="Genomic_DNA"/>
</dbReference>
<keyword evidence="7" id="KW-1185">Reference proteome</keyword>
<evidence type="ECO:0000313" key="3">
    <source>
        <dbReference type="EMBL" id="MBB4348328.1"/>
    </source>
</evidence>
<evidence type="ECO:0000313" key="6">
    <source>
        <dbReference type="Proteomes" id="UP000520770"/>
    </source>
</evidence>
<dbReference type="AlphaFoldDB" id="A0A7W6XAZ4"/>